<keyword evidence="3 5" id="KW-1133">Transmembrane helix</keyword>
<dbReference type="AlphaFoldDB" id="A0A1U7IG62"/>
<evidence type="ECO:0000256" key="4">
    <source>
        <dbReference type="ARBA" id="ARBA00023136"/>
    </source>
</evidence>
<keyword evidence="4 5" id="KW-0472">Membrane</keyword>
<evidence type="ECO:0008006" key="8">
    <source>
        <dbReference type="Google" id="ProtNLM"/>
    </source>
</evidence>
<evidence type="ECO:0000313" key="7">
    <source>
        <dbReference type="Proteomes" id="UP000185860"/>
    </source>
</evidence>
<feature type="transmembrane region" description="Helical" evidence="5">
    <location>
        <begin position="21"/>
        <end position="40"/>
    </location>
</feature>
<dbReference type="STRING" id="454136.NIES2119_18955"/>
<proteinExistence type="predicted"/>
<accession>A0A1U7IG62</accession>
<feature type="transmembrane region" description="Helical" evidence="5">
    <location>
        <begin position="60"/>
        <end position="83"/>
    </location>
</feature>
<keyword evidence="2 5" id="KW-0812">Transmembrane</keyword>
<evidence type="ECO:0000256" key="2">
    <source>
        <dbReference type="ARBA" id="ARBA00022692"/>
    </source>
</evidence>
<dbReference type="RefSeq" id="WP_073595063.1">
    <property type="nucleotide sequence ID" value="NZ_MRCE01000018.1"/>
</dbReference>
<sequence>MYDRTYDTDKRKLLSALSHGSIFFSLLGISIGIPIAILLVSDDPVVKENAKESLNFHLNVWLYGIIFGILTWVLIGFLLLGILQIVNLVMPVLAILHCLSNTDQAYRYPFIFRIL</sequence>
<dbReference type="Proteomes" id="UP000185860">
    <property type="component" value="Unassembled WGS sequence"/>
</dbReference>
<gene>
    <name evidence="6" type="ORF">NIES2119_18955</name>
</gene>
<evidence type="ECO:0000256" key="5">
    <source>
        <dbReference type="SAM" id="Phobius"/>
    </source>
</evidence>
<comment type="subcellular location">
    <subcellularLocation>
        <location evidence="1">Membrane</location>
        <topology evidence="1">Multi-pass membrane protein</topology>
    </subcellularLocation>
</comment>
<reference evidence="6 7" key="1">
    <citation type="submission" date="2016-11" db="EMBL/GenBank/DDBJ databases">
        <title>Draft Genome Sequences of Nine Cyanobacterial Strains from Diverse Habitats.</title>
        <authorList>
            <person name="Zhu T."/>
            <person name="Hou S."/>
            <person name="Lu X."/>
            <person name="Hess W.R."/>
        </authorList>
    </citation>
    <scope>NUCLEOTIDE SEQUENCE [LARGE SCALE GENOMIC DNA]</scope>
    <source>
        <strain evidence="6 7">IAM M-71</strain>
    </source>
</reference>
<evidence type="ECO:0000256" key="1">
    <source>
        <dbReference type="ARBA" id="ARBA00004141"/>
    </source>
</evidence>
<name>A0A1U7IG62_9CYAN</name>
<evidence type="ECO:0000313" key="6">
    <source>
        <dbReference type="EMBL" id="OKH36068.1"/>
    </source>
</evidence>
<organism evidence="6 7">
    <name type="scientific">[Phormidium ambiguum] IAM M-71</name>
    <dbReference type="NCBI Taxonomy" id="454136"/>
    <lineage>
        <taxon>Bacteria</taxon>
        <taxon>Bacillati</taxon>
        <taxon>Cyanobacteriota</taxon>
        <taxon>Cyanophyceae</taxon>
        <taxon>Oscillatoriophycideae</taxon>
        <taxon>Aerosakkonematales</taxon>
        <taxon>Aerosakkonemataceae</taxon>
        <taxon>Floridanema</taxon>
    </lineage>
</organism>
<comment type="caution">
    <text evidence="6">The sequence shown here is derived from an EMBL/GenBank/DDBJ whole genome shotgun (WGS) entry which is preliminary data.</text>
</comment>
<dbReference type="EMBL" id="MRCE01000018">
    <property type="protein sequence ID" value="OKH36068.1"/>
    <property type="molecule type" value="Genomic_DNA"/>
</dbReference>
<dbReference type="InterPro" id="IPR019109">
    <property type="entry name" value="MamF_MmsF"/>
</dbReference>
<protein>
    <recommendedName>
        <fullName evidence="8">DUF4870 domain-containing protein</fullName>
    </recommendedName>
</protein>
<evidence type="ECO:0000256" key="3">
    <source>
        <dbReference type="ARBA" id="ARBA00022989"/>
    </source>
</evidence>
<dbReference type="OrthoDB" id="425405at2"/>
<dbReference type="Pfam" id="PF09685">
    <property type="entry name" value="MamF_MmsF"/>
    <property type="match status" value="1"/>
</dbReference>